<evidence type="ECO:0000313" key="9">
    <source>
        <dbReference type="Proteomes" id="UP000198748"/>
    </source>
</evidence>
<dbReference type="STRING" id="659014.SAMN04487996_11313"/>
<dbReference type="Gene3D" id="1.10.10.10">
    <property type="entry name" value="Winged helix-like DNA-binding domain superfamily/Winged helix DNA-binding domain"/>
    <property type="match status" value="1"/>
</dbReference>
<keyword evidence="4" id="KW-0804">Transcription</keyword>
<dbReference type="NCBIfam" id="TIGR02985">
    <property type="entry name" value="Sig70_bacteroi1"/>
    <property type="match status" value="1"/>
</dbReference>
<dbReference type="InterPro" id="IPR014327">
    <property type="entry name" value="RNA_pol_sigma70_bacteroid"/>
</dbReference>
<evidence type="ECO:0000259" key="6">
    <source>
        <dbReference type="Pfam" id="PF04542"/>
    </source>
</evidence>
<dbReference type="SUPFAM" id="SSF88659">
    <property type="entry name" value="Sigma3 and sigma4 domains of RNA polymerase sigma factors"/>
    <property type="match status" value="1"/>
</dbReference>
<dbReference type="GO" id="GO:0003677">
    <property type="term" value="F:DNA binding"/>
    <property type="evidence" value="ECO:0007669"/>
    <property type="project" value="InterPro"/>
</dbReference>
<dbReference type="Pfam" id="PF04542">
    <property type="entry name" value="Sigma70_r2"/>
    <property type="match status" value="1"/>
</dbReference>
<sequence>MLSSRGLENNEKENFRGMGGPQQERTPGLDGEEKQIHSEEGQHDRPDRHSPDRVNPDGVHPDRVHPDRVSPDRELFIRKTFETSPEEGCALLFRLYYSSLCSYAVRFLYSKDAAADLVSEMFYAFWKNRSYESVKSSYRAYLFKSVQNRAYNLLASDLKNTDSFEQMPHYDVASTERPEALMYFEELASRIDYLVEQLPPQCQKVFMLNRFENKKIQEIAAEMNLSSRTVEGHISKALSTLRQGLKDHWTWLLAIASLFN</sequence>
<accession>A0A1G7PHH6</accession>
<dbReference type="EMBL" id="FNAN01000013">
    <property type="protein sequence ID" value="SDF85745.1"/>
    <property type="molecule type" value="Genomic_DNA"/>
</dbReference>
<evidence type="ECO:0000256" key="4">
    <source>
        <dbReference type="ARBA" id="ARBA00023163"/>
    </source>
</evidence>
<evidence type="ECO:0000256" key="1">
    <source>
        <dbReference type="ARBA" id="ARBA00010641"/>
    </source>
</evidence>
<dbReference type="Gene3D" id="1.10.1740.10">
    <property type="match status" value="1"/>
</dbReference>
<dbReference type="GO" id="GO:0006352">
    <property type="term" value="P:DNA-templated transcription initiation"/>
    <property type="evidence" value="ECO:0007669"/>
    <property type="project" value="InterPro"/>
</dbReference>
<dbReference type="RefSeq" id="WP_229212796.1">
    <property type="nucleotide sequence ID" value="NZ_FNAN01000013.1"/>
</dbReference>
<name>A0A1G7PHH6_9BACT</name>
<organism evidence="8 9">
    <name type="scientific">Dyadobacter soli</name>
    <dbReference type="NCBI Taxonomy" id="659014"/>
    <lineage>
        <taxon>Bacteria</taxon>
        <taxon>Pseudomonadati</taxon>
        <taxon>Bacteroidota</taxon>
        <taxon>Cytophagia</taxon>
        <taxon>Cytophagales</taxon>
        <taxon>Spirosomataceae</taxon>
        <taxon>Dyadobacter</taxon>
    </lineage>
</organism>
<dbReference type="InterPro" id="IPR013324">
    <property type="entry name" value="RNA_pol_sigma_r3/r4-like"/>
</dbReference>
<feature type="region of interest" description="Disordered" evidence="5">
    <location>
        <begin position="1"/>
        <end position="68"/>
    </location>
</feature>
<dbReference type="PANTHER" id="PTHR43133">
    <property type="entry name" value="RNA POLYMERASE ECF-TYPE SIGMA FACTO"/>
    <property type="match status" value="1"/>
</dbReference>
<evidence type="ECO:0000256" key="3">
    <source>
        <dbReference type="ARBA" id="ARBA00023082"/>
    </source>
</evidence>
<dbReference type="InterPro" id="IPR007627">
    <property type="entry name" value="RNA_pol_sigma70_r2"/>
</dbReference>
<dbReference type="PANTHER" id="PTHR43133:SF46">
    <property type="entry name" value="RNA POLYMERASE SIGMA-70 FACTOR ECF SUBFAMILY"/>
    <property type="match status" value="1"/>
</dbReference>
<reference evidence="9" key="1">
    <citation type="submission" date="2016-10" db="EMBL/GenBank/DDBJ databases">
        <authorList>
            <person name="Varghese N."/>
            <person name="Submissions S."/>
        </authorList>
    </citation>
    <scope>NUCLEOTIDE SEQUENCE [LARGE SCALE GENOMIC DNA]</scope>
    <source>
        <strain evidence="9">DSM 25329</strain>
    </source>
</reference>
<dbReference type="InterPro" id="IPR039425">
    <property type="entry name" value="RNA_pol_sigma-70-like"/>
</dbReference>
<dbReference type="AlphaFoldDB" id="A0A1G7PHH6"/>
<dbReference type="Proteomes" id="UP000198748">
    <property type="component" value="Unassembled WGS sequence"/>
</dbReference>
<dbReference type="SUPFAM" id="SSF88946">
    <property type="entry name" value="Sigma2 domain of RNA polymerase sigma factors"/>
    <property type="match status" value="1"/>
</dbReference>
<feature type="domain" description="RNA polymerase sigma-70 region 2" evidence="6">
    <location>
        <begin position="92"/>
        <end position="155"/>
    </location>
</feature>
<dbReference type="InterPro" id="IPR014284">
    <property type="entry name" value="RNA_pol_sigma-70_dom"/>
</dbReference>
<proteinExistence type="inferred from homology"/>
<evidence type="ECO:0000313" key="8">
    <source>
        <dbReference type="EMBL" id="SDF85745.1"/>
    </source>
</evidence>
<feature type="compositionally biased region" description="Basic and acidic residues" evidence="5">
    <location>
        <begin position="31"/>
        <end position="68"/>
    </location>
</feature>
<dbReference type="InterPro" id="IPR013325">
    <property type="entry name" value="RNA_pol_sigma_r2"/>
</dbReference>
<dbReference type="InterPro" id="IPR036388">
    <property type="entry name" value="WH-like_DNA-bd_sf"/>
</dbReference>
<dbReference type="GO" id="GO:0016987">
    <property type="term" value="F:sigma factor activity"/>
    <property type="evidence" value="ECO:0007669"/>
    <property type="project" value="UniProtKB-KW"/>
</dbReference>
<feature type="domain" description="RNA polymerase sigma factor 70 region 4 type 2" evidence="7">
    <location>
        <begin position="190"/>
        <end position="241"/>
    </location>
</feature>
<gene>
    <name evidence="8" type="ORF">SAMN04487996_11313</name>
</gene>
<dbReference type="NCBIfam" id="TIGR02937">
    <property type="entry name" value="sigma70-ECF"/>
    <property type="match status" value="1"/>
</dbReference>
<evidence type="ECO:0000256" key="2">
    <source>
        <dbReference type="ARBA" id="ARBA00023015"/>
    </source>
</evidence>
<protein>
    <submittedName>
        <fullName evidence="8">RNA polymerase sigma-70 factor, ECF subfamily</fullName>
    </submittedName>
</protein>
<keyword evidence="2" id="KW-0805">Transcription regulation</keyword>
<evidence type="ECO:0000256" key="5">
    <source>
        <dbReference type="SAM" id="MobiDB-lite"/>
    </source>
</evidence>
<comment type="similarity">
    <text evidence="1">Belongs to the sigma-70 factor family. ECF subfamily.</text>
</comment>
<dbReference type="Pfam" id="PF08281">
    <property type="entry name" value="Sigma70_r4_2"/>
    <property type="match status" value="1"/>
</dbReference>
<keyword evidence="9" id="KW-1185">Reference proteome</keyword>
<keyword evidence="3" id="KW-0731">Sigma factor</keyword>
<dbReference type="InterPro" id="IPR013249">
    <property type="entry name" value="RNA_pol_sigma70_r4_t2"/>
</dbReference>
<evidence type="ECO:0000259" key="7">
    <source>
        <dbReference type="Pfam" id="PF08281"/>
    </source>
</evidence>